<organism evidence="1 2">
    <name type="scientific">Taibaiella soli</name>
    <dbReference type="NCBI Taxonomy" id="1649169"/>
    <lineage>
        <taxon>Bacteria</taxon>
        <taxon>Pseudomonadati</taxon>
        <taxon>Bacteroidota</taxon>
        <taxon>Chitinophagia</taxon>
        <taxon>Chitinophagales</taxon>
        <taxon>Chitinophagaceae</taxon>
        <taxon>Taibaiella</taxon>
    </lineage>
</organism>
<dbReference type="Proteomes" id="UP000248745">
    <property type="component" value="Unassembled WGS sequence"/>
</dbReference>
<dbReference type="PROSITE" id="PS51257">
    <property type="entry name" value="PROKAR_LIPOPROTEIN"/>
    <property type="match status" value="1"/>
</dbReference>
<keyword evidence="2" id="KW-1185">Reference proteome</keyword>
<dbReference type="AlphaFoldDB" id="A0A2W2AQB0"/>
<name>A0A2W2AQB0_9BACT</name>
<protein>
    <recommendedName>
        <fullName evidence="3">Lipocalin-like domain-containing protein</fullName>
    </recommendedName>
</protein>
<evidence type="ECO:0000313" key="1">
    <source>
        <dbReference type="EMBL" id="PZF74600.1"/>
    </source>
</evidence>
<evidence type="ECO:0000313" key="2">
    <source>
        <dbReference type="Proteomes" id="UP000248745"/>
    </source>
</evidence>
<dbReference type="RefSeq" id="WP_110997440.1">
    <property type="nucleotide sequence ID" value="NZ_QKTW01000003.1"/>
</dbReference>
<proteinExistence type="predicted"/>
<sequence length="131" mass="14872">MKKLILSAIGLMTLLSACKKNDNNNPTIDKTLLYGKWVETFEVLKEQGSAPDTQWQPSNPFLYNYTTDYLVFMVAPPYDSIRYTVNGTTLNWLDSNGNISFKQNINVLNDSMLVLSQHYTTTDIIAVAKRL</sequence>
<gene>
    <name evidence="1" type="ORF">DN068_03210</name>
</gene>
<accession>A0A2W2AQB0</accession>
<dbReference type="EMBL" id="QKTW01000003">
    <property type="protein sequence ID" value="PZF74600.1"/>
    <property type="molecule type" value="Genomic_DNA"/>
</dbReference>
<reference evidence="1 2" key="1">
    <citation type="submission" date="2018-06" db="EMBL/GenBank/DDBJ databases">
        <title>Mucibacter soli gen. nov., sp. nov., a new member of the family Chitinophagaceae producing mucin.</title>
        <authorList>
            <person name="Kim M.-K."/>
            <person name="Park S."/>
            <person name="Kim T.-S."/>
            <person name="Joung Y."/>
            <person name="Han J.-H."/>
            <person name="Kim S.B."/>
        </authorList>
    </citation>
    <scope>NUCLEOTIDE SEQUENCE [LARGE SCALE GENOMIC DNA]</scope>
    <source>
        <strain evidence="1 2">R1-15</strain>
    </source>
</reference>
<evidence type="ECO:0008006" key="3">
    <source>
        <dbReference type="Google" id="ProtNLM"/>
    </source>
</evidence>
<comment type="caution">
    <text evidence="1">The sequence shown here is derived from an EMBL/GenBank/DDBJ whole genome shotgun (WGS) entry which is preliminary data.</text>
</comment>
<dbReference type="OrthoDB" id="1356223at2"/>